<protein>
    <submittedName>
        <fullName evidence="10">Type I secretion system permease/ATPase</fullName>
    </submittedName>
</protein>
<gene>
    <name evidence="10" type="ORF">GCM10022268_28040</name>
</gene>
<organism evidence="10 11">
    <name type="scientific">Sphingomonas cynarae</name>
    <dbReference type="NCBI Taxonomy" id="930197"/>
    <lineage>
        <taxon>Bacteria</taxon>
        <taxon>Pseudomonadati</taxon>
        <taxon>Pseudomonadota</taxon>
        <taxon>Alphaproteobacteria</taxon>
        <taxon>Sphingomonadales</taxon>
        <taxon>Sphingomonadaceae</taxon>
        <taxon>Sphingomonas</taxon>
    </lineage>
</organism>
<dbReference type="PANTHER" id="PTHR24221:SF248">
    <property type="entry name" value="ABC TRANSPORTER TRANSMEMBRANE REGION"/>
    <property type="match status" value="1"/>
</dbReference>
<keyword evidence="11" id="KW-1185">Reference proteome</keyword>
<evidence type="ECO:0000313" key="10">
    <source>
        <dbReference type="EMBL" id="GAA3718010.1"/>
    </source>
</evidence>
<keyword evidence="5 7" id="KW-1133">Transmembrane helix</keyword>
<dbReference type="SMART" id="SM00382">
    <property type="entry name" value="AAA"/>
    <property type="match status" value="1"/>
</dbReference>
<dbReference type="PROSITE" id="PS51257">
    <property type="entry name" value="PROKAR_LIPOPROTEIN"/>
    <property type="match status" value="1"/>
</dbReference>
<evidence type="ECO:0000256" key="7">
    <source>
        <dbReference type="SAM" id="Phobius"/>
    </source>
</evidence>
<feature type="domain" description="ABC transmembrane type-1" evidence="9">
    <location>
        <begin position="23"/>
        <end position="297"/>
    </location>
</feature>
<proteinExistence type="predicted"/>
<comment type="subcellular location">
    <subcellularLocation>
        <location evidence="1">Cell membrane</location>
        <topology evidence="1">Multi-pass membrane protein</topology>
    </subcellularLocation>
</comment>
<dbReference type="InterPro" id="IPR039421">
    <property type="entry name" value="Type_1_exporter"/>
</dbReference>
<dbReference type="Pfam" id="PF00005">
    <property type="entry name" value="ABC_tran"/>
    <property type="match status" value="1"/>
</dbReference>
<dbReference type="InterPro" id="IPR027417">
    <property type="entry name" value="P-loop_NTPase"/>
</dbReference>
<sequence length="577" mass="61012">MAGAERPVGAMQGALAACRRHLIAGGVFSALLNMLYIAPTLYMLQVYDRVVPTHGHLTLLFLTIVLIAALLVIAVFDRVRMRLLVRASVVLDVMLAPAILDAAIRRPDPPASRQALRDFDAMRQTLTGPGVLALFDAPWTPVYILVCFIVHPAIGAVALLGGLLLPCIAWRNEVATGAKMKRAQYAAVATYAAQDALLASAEAVRALGMRRTTVARQVRQREVALDLSTEAGFTSGFYLATTKFVRLALQSLALGLGALLAIDGQISPGSIFAASFLIARALAPIEQLVAAWKGLVQARNSYTTLSALVGDAAPIVPTALPAPRGAIAAEGLTSVLQGREQPLVDHVSFALAPGDVLAIMGPSGAGKSTLLRLLATALPADRGAIRFDGAASENWDQERLTRSLGFLPQNTALLAGRIRDNIARFSGELDDDRERIDRAVIAAAQVIGAHDLIVRLPGGYDYELGAGGVGLSAGQAQRIALARAVFGDPAILLLDEPNAHLDVEGDALLVAALTRLKAQGKTIVIVSHKLSVLPVVDKIMVMRDGRTALFGPRDEVMAKLQPAAAVTPLQPRRPVAL</sequence>
<feature type="domain" description="ABC transporter" evidence="8">
    <location>
        <begin position="327"/>
        <end position="569"/>
    </location>
</feature>
<dbReference type="SUPFAM" id="SSF52540">
    <property type="entry name" value="P-loop containing nucleoside triphosphate hydrolases"/>
    <property type="match status" value="1"/>
</dbReference>
<dbReference type="PANTHER" id="PTHR24221">
    <property type="entry name" value="ATP-BINDING CASSETTE SUB-FAMILY B"/>
    <property type="match status" value="1"/>
</dbReference>
<evidence type="ECO:0000256" key="2">
    <source>
        <dbReference type="ARBA" id="ARBA00022692"/>
    </source>
</evidence>
<accession>A0ABP7EEI7</accession>
<evidence type="ECO:0000313" key="11">
    <source>
        <dbReference type="Proteomes" id="UP001500523"/>
    </source>
</evidence>
<feature type="transmembrane region" description="Helical" evidence="7">
    <location>
        <begin position="83"/>
        <end position="104"/>
    </location>
</feature>
<feature type="transmembrane region" description="Helical" evidence="7">
    <location>
        <begin position="21"/>
        <end position="44"/>
    </location>
</feature>
<dbReference type="InterPro" id="IPR017871">
    <property type="entry name" value="ABC_transporter-like_CS"/>
</dbReference>
<keyword evidence="2 7" id="KW-0812">Transmembrane</keyword>
<dbReference type="NCBIfam" id="TIGR01842">
    <property type="entry name" value="type_I_sec_PrtD"/>
    <property type="match status" value="1"/>
</dbReference>
<dbReference type="Gene3D" id="1.20.1560.10">
    <property type="entry name" value="ABC transporter type 1, transmembrane domain"/>
    <property type="match status" value="1"/>
</dbReference>
<dbReference type="PROSITE" id="PS50893">
    <property type="entry name" value="ABC_TRANSPORTER_2"/>
    <property type="match status" value="1"/>
</dbReference>
<evidence type="ECO:0000256" key="1">
    <source>
        <dbReference type="ARBA" id="ARBA00004651"/>
    </source>
</evidence>
<dbReference type="InterPro" id="IPR003439">
    <property type="entry name" value="ABC_transporter-like_ATP-bd"/>
</dbReference>
<comment type="caution">
    <text evidence="10">The sequence shown here is derived from an EMBL/GenBank/DDBJ whole genome shotgun (WGS) entry which is preliminary data.</text>
</comment>
<keyword evidence="4" id="KW-0067">ATP-binding</keyword>
<dbReference type="RefSeq" id="WP_344694019.1">
    <property type="nucleotide sequence ID" value="NZ_BAABBF010000006.1"/>
</dbReference>
<feature type="transmembrane region" description="Helical" evidence="7">
    <location>
        <begin position="56"/>
        <end position="76"/>
    </location>
</feature>
<reference evidence="11" key="1">
    <citation type="journal article" date="2019" name="Int. J. Syst. Evol. Microbiol.">
        <title>The Global Catalogue of Microorganisms (GCM) 10K type strain sequencing project: providing services to taxonomists for standard genome sequencing and annotation.</title>
        <authorList>
            <consortium name="The Broad Institute Genomics Platform"/>
            <consortium name="The Broad Institute Genome Sequencing Center for Infectious Disease"/>
            <person name="Wu L."/>
            <person name="Ma J."/>
        </authorList>
    </citation>
    <scope>NUCLEOTIDE SEQUENCE [LARGE SCALE GENOMIC DNA]</scope>
    <source>
        <strain evidence="11">JCM 17498</strain>
    </source>
</reference>
<evidence type="ECO:0000259" key="8">
    <source>
        <dbReference type="PROSITE" id="PS50893"/>
    </source>
</evidence>
<dbReference type="SUPFAM" id="SSF90123">
    <property type="entry name" value="ABC transporter transmembrane region"/>
    <property type="match status" value="1"/>
</dbReference>
<keyword evidence="6 7" id="KW-0472">Membrane</keyword>
<dbReference type="InterPro" id="IPR036640">
    <property type="entry name" value="ABC1_TM_sf"/>
</dbReference>
<feature type="transmembrane region" description="Helical" evidence="7">
    <location>
        <begin position="142"/>
        <end position="170"/>
    </location>
</feature>
<dbReference type="Gene3D" id="3.40.50.300">
    <property type="entry name" value="P-loop containing nucleotide triphosphate hydrolases"/>
    <property type="match status" value="1"/>
</dbReference>
<dbReference type="Proteomes" id="UP001500523">
    <property type="component" value="Unassembled WGS sequence"/>
</dbReference>
<evidence type="ECO:0000256" key="5">
    <source>
        <dbReference type="ARBA" id="ARBA00022989"/>
    </source>
</evidence>
<evidence type="ECO:0000256" key="6">
    <source>
        <dbReference type="ARBA" id="ARBA00023136"/>
    </source>
</evidence>
<evidence type="ECO:0000256" key="4">
    <source>
        <dbReference type="ARBA" id="ARBA00022840"/>
    </source>
</evidence>
<evidence type="ECO:0000259" key="9">
    <source>
        <dbReference type="PROSITE" id="PS50929"/>
    </source>
</evidence>
<dbReference type="InterPro" id="IPR010128">
    <property type="entry name" value="ATPase_T1SS_PrtD-like"/>
</dbReference>
<dbReference type="InterPro" id="IPR003593">
    <property type="entry name" value="AAA+_ATPase"/>
</dbReference>
<dbReference type="PROSITE" id="PS50929">
    <property type="entry name" value="ABC_TM1F"/>
    <property type="match status" value="1"/>
</dbReference>
<dbReference type="PROSITE" id="PS00211">
    <property type="entry name" value="ABC_TRANSPORTER_1"/>
    <property type="match status" value="1"/>
</dbReference>
<dbReference type="Pfam" id="PF00664">
    <property type="entry name" value="ABC_membrane"/>
    <property type="match status" value="1"/>
</dbReference>
<name>A0ABP7EEI7_9SPHN</name>
<dbReference type="InterPro" id="IPR011527">
    <property type="entry name" value="ABC1_TM_dom"/>
</dbReference>
<evidence type="ECO:0000256" key="3">
    <source>
        <dbReference type="ARBA" id="ARBA00022741"/>
    </source>
</evidence>
<dbReference type="EMBL" id="BAABBF010000006">
    <property type="protein sequence ID" value="GAA3718010.1"/>
    <property type="molecule type" value="Genomic_DNA"/>
</dbReference>
<keyword evidence="3" id="KW-0547">Nucleotide-binding</keyword>